<dbReference type="EMBL" id="JAMSHJ010000005">
    <property type="protein sequence ID" value="KAI5412689.1"/>
    <property type="molecule type" value="Genomic_DNA"/>
</dbReference>
<reference evidence="3 4" key="1">
    <citation type="journal article" date="2022" name="Nat. Genet.">
        <title>Improved pea reference genome and pan-genome highlight genomic features and evolutionary characteristics.</title>
        <authorList>
            <person name="Yang T."/>
            <person name="Liu R."/>
            <person name="Luo Y."/>
            <person name="Hu S."/>
            <person name="Wang D."/>
            <person name="Wang C."/>
            <person name="Pandey M.K."/>
            <person name="Ge S."/>
            <person name="Xu Q."/>
            <person name="Li N."/>
            <person name="Li G."/>
            <person name="Huang Y."/>
            <person name="Saxena R.K."/>
            <person name="Ji Y."/>
            <person name="Li M."/>
            <person name="Yan X."/>
            <person name="He Y."/>
            <person name="Liu Y."/>
            <person name="Wang X."/>
            <person name="Xiang C."/>
            <person name="Varshney R.K."/>
            <person name="Ding H."/>
            <person name="Gao S."/>
            <person name="Zong X."/>
        </authorList>
    </citation>
    <scope>NUCLEOTIDE SEQUENCE [LARGE SCALE GENOMIC DNA]</scope>
    <source>
        <strain evidence="3 4">cv. Zhongwan 6</strain>
    </source>
</reference>
<organism evidence="3 4">
    <name type="scientific">Pisum sativum</name>
    <name type="common">Garden pea</name>
    <name type="synonym">Lathyrus oleraceus</name>
    <dbReference type="NCBI Taxonomy" id="3888"/>
    <lineage>
        <taxon>Eukaryota</taxon>
        <taxon>Viridiplantae</taxon>
        <taxon>Streptophyta</taxon>
        <taxon>Embryophyta</taxon>
        <taxon>Tracheophyta</taxon>
        <taxon>Spermatophyta</taxon>
        <taxon>Magnoliopsida</taxon>
        <taxon>eudicotyledons</taxon>
        <taxon>Gunneridae</taxon>
        <taxon>Pentapetalae</taxon>
        <taxon>rosids</taxon>
        <taxon>fabids</taxon>
        <taxon>Fabales</taxon>
        <taxon>Fabaceae</taxon>
        <taxon>Papilionoideae</taxon>
        <taxon>50 kb inversion clade</taxon>
        <taxon>NPAAA clade</taxon>
        <taxon>Hologalegina</taxon>
        <taxon>IRL clade</taxon>
        <taxon>Fabeae</taxon>
        <taxon>Lathyrus</taxon>
    </lineage>
</organism>
<name>A0A9D5AMS3_PEA</name>
<feature type="compositionally biased region" description="Basic and acidic residues" evidence="1">
    <location>
        <begin position="71"/>
        <end position="81"/>
    </location>
</feature>
<dbReference type="Proteomes" id="UP001058974">
    <property type="component" value="Chromosome 5"/>
</dbReference>
<feature type="compositionally biased region" description="Low complexity" evidence="1">
    <location>
        <begin position="82"/>
        <end position="94"/>
    </location>
</feature>
<keyword evidence="4" id="KW-1185">Reference proteome</keyword>
<feature type="region of interest" description="Disordered" evidence="1">
    <location>
        <begin position="66"/>
        <end position="114"/>
    </location>
</feature>
<proteinExistence type="predicted"/>
<dbReference type="InterPro" id="IPR057670">
    <property type="entry name" value="SH3_retrovirus"/>
</dbReference>
<evidence type="ECO:0000313" key="4">
    <source>
        <dbReference type="Proteomes" id="UP001058974"/>
    </source>
</evidence>
<dbReference type="Pfam" id="PF25597">
    <property type="entry name" value="SH3_retrovirus"/>
    <property type="match status" value="1"/>
</dbReference>
<evidence type="ECO:0000313" key="3">
    <source>
        <dbReference type="EMBL" id="KAI5412689.1"/>
    </source>
</evidence>
<evidence type="ECO:0000256" key="1">
    <source>
        <dbReference type="SAM" id="MobiDB-lite"/>
    </source>
</evidence>
<accession>A0A9D5AMS3</accession>
<evidence type="ECO:0000259" key="2">
    <source>
        <dbReference type="Pfam" id="PF25597"/>
    </source>
</evidence>
<feature type="compositionally biased region" description="Polar residues" evidence="1">
    <location>
        <begin position="105"/>
        <end position="114"/>
    </location>
</feature>
<dbReference type="AlphaFoldDB" id="A0A9D5AMS3"/>
<dbReference type="Gramene" id="Psat05G0736900-T1">
    <property type="protein sequence ID" value="KAI5412689.1"/>
    <property type="gene ID" value="KIW84_057369"/>
</dbReference>
<feature type="domain" description="Retroviral polymerase SH3-like" evidence="2">
    <location>
        <begin position="4"/>
        <end position="34"/>
    </location>
</feature>
<sequence length="191" mass="21627">MGIKGYLLFDLNTRSIITSRNCVFYEQQFPYTPHPTTDNTPAHILDNDQSTIPFLFDHLTSITHPINSDQIPDKLTPKDSPDSPTTTQNTPPTNKLIQHNDHTSTSDPDTSPNITTIRKSTRTKFAPAYLNNFVCNAYHTHVPYDISKYISYHHTSPAYYSFISATSCDPATYKQASLHTHWIKALNAEII</sequence>
<protein>
    <recommendedName>
        <fullName evidence="2">Retroviral polymerase SH3-like domain-containing protein</fullName>
    </recommendedName>
</protein>
<comment type="caution">
    <text evidence="3">The sequence shown here is derived from an EMBL/GenBank/DDBJ whole genome shotgun (WGS) entry which is preliminary data.</text>
</comment>
<gene>
    <name evidence="3" type="ORF">KIW84_057369</name>
</gene>